<dbReference type="EMBL" id="AEUZ02000001">
    <property type="protein sequence ID" value="EHJ55677.1"/>
    <property type="molecule type" value="Genomic_DNA"/>
</dbReference>
<organism evidence="1 2">
    <name type="scientific">Streptococcus urinalis 2285-97</name>
    <dbReference type="NCBI Taxonomy" id="764291"/>
    <lineage>
        <taxon>Bacteria</taxon>
        <taxon>Bacillati</taxon>
        <taxon>Bacillota</taxon>
        <taxon>Bacilli</taxon>
        <taxon>Lactobacillales</taxon>
        <taxon>Streptococcaceae</taxon>
        <taxon>Streptococcus</taxon>
    </lineage>
</organism>
<comment type="caution">
    <text evidence="1">The sequence shown here is derived from an EMBL/GenBank/DDBJ whole genome shotgun (WGS) entry which is preliminary data.</text>
</comment>
<dbReference type="Proteomes" id="UP000005388">
    <property type="component" value="Unassembled WGS sequence"/>
</dbReference>
<sequence>MENIEIVLDIDTLEIFQVIRHDCTPVDEIVNEQLTLFETI</sequence>
<accession>G5KEL5</accession>
<protein>
    <submittedName>
        <fullName evidence="1">Uncharacterized protein</fullName>
    </submittedName>
</protein>
<dbReference type="AlphaFoldDB" id="G5KEL5"/>
<gene>
    <name evidence="1" type="ORF">STRUR_0850</name>
</gene>
<reference evidence="1 2" key="1">
    <citation type="journal article" date="2014" name="Int. J. Syst. Evol. Microbiol.">
        <title>Phylogenomics and the dynamic genome evolution of the genus Streptococcus.</title>
        <authorList>
            <consortium name="The Broad Institute Genome Sequencing Platform"/>
            <person name="Richards V.P."/>
            <person name="Palmer S.R."/>
            <person name="Pavinski Bitar P.D."/>
            <person name="Qin X."/>
            <person name="Weinstock G.M."/>
            <person name="Highlander S.K."/>
            <person name="Town C.D."/>
            <person name="Burne R.A."/>
            <person name="Stanhope M.J."/>
        </authorList>
    </citation>
    <scope>NUCLEOTIDE SEQUENCE [LARGE SCALE GENOMIC DNA]</scope>
    <source>
        <strain evidence="1 2">2285-97</strain>
    </source>
</reference>
<name>G5KEL5_9STRE</name>
<keyword evidence="2" id="KW-1185">Reference proteome</keyword>
<proteinExistence type="predicted"/>
<evidence type="ECO:0000313" key="2">
    <source>
        <dbReference type="Proteomes" id="UP000005388"/>
    </source>
</evidence>
<evidence type="ECO:0000313" key="1">
    <source>
        <dbReference type="EMBL" id="EHJ55677.1"/>
    </source>
</evidence>
<dbReference type="STRING" id="764291.STRUR_0850"/>